<proteinExistence type="predicted"/>
<dbReference type="Proteomes" id="UP000078387">
    <property type="component" value="Unassembled WGS sequence"/>
</dbReference>
<reference evidence="1 2" key="1">
    <citation type="submission" date="2016-05" db="EMBL/GenBank/DDBJ databases">
        <title>First whole genome sequencing of Entamoeba histolytica HM1:IMSS-clone-6.</title>
        <authorList>
            <person name="Mukherjee Avik.K."/>
            <person name="Izumyama S."/>
            <person name="Nakada-Tsukui K."/>
            <person name="Nozaki T."/>
        </authorList>
    </citation>
    <scope>NUCLEOTIDE SEQUENCE [LARGE SCALE GENOMIC DNA]</scope>
    <source>
        <strain evidence="1 2">HM1:IMSS clone 6</strain>
    </source>
</reference>
<dbReference type="GO" id="GO:0005525">
    <property type="term" value="F:GTP binding"/>
    <property type="evidence" value="ECO:0007669"/>
    <property type="project" value="InterPro"/>
</dbReference>
<organism evidence="1 2">
    <name type="scientific">Entamoeba histolytica</name>
    <dbReference type="NCBI Taxonomy" id="5759"/>
    <lineage>
        <taxon>Eukaryota</taxon>
        <taxon>Amoebozoa</taxon>
        <taxon>Evosea</taxon>
        <taxon>Archamoebae</taxon>
        <taxon>Mastigamoebida</taxon>
        <taxon>Entamoebidae</taxon>
        <taxon>Entamoeba</taxon>
    </lineage>
</organism>
<dbReference type="OMA" id="FANDKVR"/>
<evidence type="ECO:0000313" key="2">
    <source>
        <dbReference type="Proteomes" id="UP000078387"/>
    </source>
</evidence>
<evidence type="ECO:0000313" key="1">
    <source>
        <dbReference type="EMBL" id="GAT98428.1"/>
    </source>
</evidence>
<accession>A0A5K1U318</accession>
<gene>
    <name evidence="1" type="ORF">CL6EHI_055420</name>
</gene>
<dbReference type="GO" id="GO:0003924">
    <property type="term" value="F:GTPase activity"/>
    <property type="evidence" value="ECO:0007669"/>
    <property type="project" value="InterPro"/>
</dbReference>
<dbReference type="VEuPathDB" id="AmoebaDB:EHI_055420"/>
<name>A0A5K1U318_ENTHI</name>
<dbReference type="AlphaFoldDB" id="A0A5K1U318"/>
<comment type="caution">
    <text evidence="1">The sequence shown here is derived from an EMBL/GenBank/DDBJ whole genome shotgun (WGS) entry which is preliminary data.</text>
</comment>
<dbReference type="Gene3D" id="3.40.50.300">
    <property type="entry name" value="P-loop containing nucleotide triphosphate hydrolases"/>
    <property type="match status" value="1"/>
</dbReference>
<dbReference type="Pfam" id="PF00071">
    <property type="entry name" value="Ras"/>
    <property type="match status" value="1"/>
</dbReference>
<dbReference type="VEuPathDB" id="AmoebaDB:KM1_203930"/>
<protein>
    <submittedName>
        <fullName evidence="1">GTP-binding protein Ras family</fullName>
    </submittedName>
</protein>
<dbReference type="SUPFAM" id="SSF52540">
    <property type="entry name" value="P-loop containing nucleoside triphosphate hydrolases"/>
    <property type="match status" value="1"/>
</dbReference>
<dbReference type="VEuPathDB" id="AmoebaDB:EHI8A_136500"/>
<dbReference type="EMBL" id="BDEQ01000001">
    <property type="protein sequence ID" value="GAT98428.1"/>
    <property type="molecule type" value="Genomic_DNA"/>
</dbReference>
<sequence length="324" mass="37654">MNYPKALKILVVGGDKTFKSTLCKVLVGNTFSSSYIHTVGINIYRSSVNDRSVIYWDIPFSEYKLGRNLALIKEHVDGIILMTNKDIESSFDAARDWMTLFAKIATHILIVKDYKEDLDLSMRYEELKKIHQNINNVYFKPMLVHKKKGVFEAVNDFIEKILHQFKDTEICLTEESDTSSSSPTPSVKYTPSPKFFTFSPSSLTSNSNGKIITKNFITQTKKEVITLYDDINEYINQLESSSFDNSVDDFYKKRELNRFHSHVDIEKKELLKELESYEVLLEKNKNGVNVTCDDVQKLLIIREHCWQKNFEFIGYNYIVKKPKN</sequence>
<dbReference type="VEuPathDB" id="AmoebaDB:EHI7A_128610"/>
<dbReference type="InterPro" id="IPR027417">
    <property type="entry name" value="P-loop_NTPase"/>
</dbReference>
<dbReference type="InterPro" id="IPR001806">
    <property type="entry name" value="Small_GTPase"/>
</dbReference>
<dbReference type="VEuPathDB" id="AmoebaDB:EHI5A_164010"/>